<dbReference type="InterPro" id="IPR031807">
    <property type="entry name" value="HicB-like"/>
</dbReference>
<evidence type="ECO:0000313" key="3">
    <source>
        <dbReference type="Proteomes" id="UP000001741"/>
    </source>
</evidence>
<sequence>MSRVCEMKYYVSIVQEEGAYIVSSRDLPLLNSVGYTLEEALSEALDGIETTFEIYMDERKAIPLPSKGKKDEYEIHLPVRVAAKVRLYNEMISQDVTKAELARRLGWLQKQADRLLSLKHSTKLESIESAFHALGKDLDIVVA</sequence>
<protein>
    <recommendedName>
        <fullName evidence="1">HicB-like antitoxin of toxin-antitoxin system domain-containing protein</fullName>
    </recommendedName>
</protein>
<name>B0VUN9_ACIBS</name>
<feature type="domain" description="HicB-like antitoxin of toxin-antitoxin system" evidence="1">
    <location>
        <begin position="16"/>
        <end position="84"/>
    </location>
</feature>
<evidence type="ECO:0000313" key="2">
    <source>
        <dbReference type="EMBL" id="CAP02101.1"/>
    </source>
</evidence>
<dbReference type="EMBL" id="CU468230">
    <property type="protein sequence ID" value="CAP02101.1"/>
    <property type="molecule type" value="Genomic_DNA"/>
</dbReference>
<dbReference type="KEGG" id="abm:ABSDF2803"/>
<dbReference type="Proteomes" id="UP000001741">
    <property type="component" value="Chromosome"/>
</dbReference>
<dbReference type="SUPFAM" id="SSF143100">
    <property type="entry name" value="TTHA1013/TTHA0281-like"/>
    <property type="match status" value="1"/>
</dbReference>
<dbReference type="InterPro" id="IPR035069">
    <property type="entry name" value="TTHA1013/TTHA0281-like"/>
</dbReference>
<evidence type="ECO:0000259" key="1">
    <source>
        <dbReference type="Pfam" id="PF15970"/>
    </source>
</evidence>
<organism evidence="2 3">
    <name type="scientific">Acinetobacter baumannii (strain SDF)</name>
    <dbReference type="NCBI Taxonomy" id="509170"/>
    <lineage>
        <taxon>Bacteria</taxon>
        <taxon>Pseudomonadati</taxon>
        <taxon>Pseudomonadota</taxon>
        <taxon>Gammaproteobacteria</taxon>
        <taxon>Moraxellales</taxon>
        <taxon>Moraxellaceae</taxon>
        <taxon>Acinetobacter</taxon>
        <taxon>Acinetobacter calcoaceticus/baumannii complex</taxon>
    </lineage>
</organism>
<gene>
    <name evidence="2" type="ordered locus">ABSDF2803</name>
</gene>
<dbReference type="Gene3D" id="3.30.160.250">
    <property type="match status" value="1"/>
</dbReference>
<dbReference type="Pfam" id="PF15970">
    <property type="entry name" value="HicB-like_2"/>
    <property type="match status" value="1"/>
</dbReference>
<reference evidence="2 3" key="1">
    <citation type="journal article" date="2008" name="PLoS ONE">
        <title>Comparative analysis of Acinetobacters: three genomes for three lifestyles.</title>
        <authorList>
            <person name="Vallenet D."/>
            <person name="Nordmann P."/>
            <person name="Barbe V."/>
            <person name="Poirel L."/>
            <person name="Mangenot S."/>
            <person name="Bataille E."/>
            <person name="Dossat C."/>
            <person name="Gas S."/>
            <person name="Kreimeyer A."/>
            <person name="Lenoble P."/>
            <person name="Oztas S."/>
            <person name="Poulain J."/>
            <person name="Segurens B."/>
            <person name="Robert C."/>
            <person name="Abergel C."/>
            <person name="Claverie J.M."/>
            <person name="Raoult D."/>
            <person name="Medigue C."/>
            <person name="Weissenbach J."/>
            <person name="Cruveiller S."/>
        </authorList>
    </citation>
    <scope>NUCLEOTIDE SEQUENCE [LARGE SCALE GENOMIC DNA]</scope>
    <source>
        <strain evidence="2 3">SDF</strain>
    </source>
</reference>
<dbReference type="BioCyc" id="ABAU509170:GCL9-2305-MONOMER"/>
<dbReference type="AlphaFoldDB" id="B0VUN9"/>
<proteinExistence type="predicted"/>
<accession>B0VUN9</accession>
<dbReference type="HOGENOM" id="CLU_140890_1_1_6"/>